<protein>
    <submittedName>
        <fullName evidence="2">Feruloyl-CoA synthase</fullName>
    </submittedName>
</protein>
<dbReference type="RefSeq" id="WP_273594929.1">
    <property type="nucleotide sequence ID" value="NZ_JAQQXS010000001.1"/>
</dbReference>
<dbReference type="Gene3D" id="3.40.50.12780">
    <property type="entry name" value="N-terminal domain of ligase-like"/>
    <property type="match status" value="1"/>
</dbReference>
<dbReference type="Proteomes" id="UP001219862">
    <property type="component" value="Unassembled WGS sequence"/>
</dbReference>
<accession>A0ABT5KN78</accession>
<name>A0ABT5KN78_9BURK</name>
<dbReference type="InterPro" id="IPR042099">
    <property type="entry name" value="ANL_N_sf"/>
</dbReference>
<organism evidence="2 3">
    <name type="scientific">Roseateles koreensis</name>
    <dbReference type="NCBI Taxonomy" id="2987526"/>
    <lineage>
        <taxon>Bacteria</taxon>
        <taxon>Pseudomonadati</taxon>
        <taxon>Pseudomonadota</taxon>
        <taxon>Betaproteobacteria</taxon>
        <taxon>Burkholderiales</taxon>
        <taxon>Sphaerotilaceae</taxon>
        <taxon>Roseateles</taxon>
    </lineage>
</organism>
<dbReference type="CDD" id="cd05921">
    <property type="entry name" value="FCS"/>
    <property type="match status" value="1"/>
</dbReference>
<gene>
    <name evidence="2" type="ORF">PRZ01_01260</name>
</gene>
<sequence>MTSAQQAPFKPARVGGCVEADITELEGGARLLTSREQLGWYPARLSDVLQQWAEQTPNQTLIARRDSNGLWLRISYAEMLRRARAMGQALLDAGLSAERPLAILSENDLEHATLMLAALWAGIPYTSVSVAYSMVSTDYSKLRHILGTITPGMVYASHDGFGPAIAAVVPSDVTVVLGRGALDGRPTRKFDDLLNTVPGAGVDAAHAMTGPDTIVKFLFTSGSTKQPKGVIITNRMLCANQQMLRQCMAFLADEPPVLVDWLPWSHTFGGNHNLGIALYNGGTIYVDDGKPTPSGMAETVRNLKEISPTVYFNVPKGLEELVKVMDGDAELRNSLFRNLKAFMFAAAGLSQAVWKRLDEHALAACGERVRILTSLGMTETAPTCTFVVGTHAQSGYIGLPCPGVEAKLVPSEGKMEIRFRGPNVMPGYWRAPEQTAAAFDEQGFYCTGDAAYLVDENDVSLGLFFDGRIAEDFKLTTGTFVSVGPLRTRIVLQGHPYVQDAVLTGINRDQLGVLIFPRLADCRALSGLDETASNAEVLHHPAVRAFFQALADQLHHQGSGSANRIERMHILVEPPSLDHGEITDKNSINLRAVLQHRASLVEAIYEGPHADPWLILPNRNSAVDAQKDTR</sequence>
<comment type="caution">
    <text evidence="2">The sequence shown here is derived from an EMBL/GenBank/DDBJ whole genome shotgun (WGS) entry which is preliminary data.</text>
</comment>
<keyword evidence="3" id="KW-1185">Reference proteome</keyword>
<dbReference type="PANTHER" id="PTHR24096:SF420">
    <property type="entry name" value="LONG-CHAIN-FATTY-ACID--COA LIGASE-RELATED"/>
    <property type="match status" value="1"/>
</dbReference>
<feature type="domain" description="AMP-dependent synthetase/ligase" evidence="1">
    <location>
        <begin position="49"/>
        <end position="429"/>
    </location>
</feature>
<dbReference type="Pfam" id="PF23562">
    <property type="entry name" value="AMP-binding_C_3"/>
    <property type="match status" value="1"/>
</dbReference>
<dbReference type="Pfam" id="PF00501">
    <property type="entry name" value="AMP-binding"/>
    <property type="match status" value="1"/>
</dbReference>
<reference evidence="2 3" key="1">
    <citation type="submission" date="2022-10" db="EMBL/GenBank/DDBJ databases">
        <title>paucibacter sp. hw8 Genome sequencing.</title>
        <authorList>
            <person name="Park S."/>
        </authorList>
    </citation>
    <scope>NUCLEOTIDE SEQUENCE [LARGE SCALE GENOMIC DNA]</scope>
    <source>
        <strain evidence="3">hw8</strain>
    </source>
</reference>
<dbReference type="EMBL" id="JAQQXS010000001">
    <property type="protein sequence ID" value="MDC8783818.1"/>
    <property type="molecule type" value="Genomic_DNA"/>
</dbReference>
<evidence type="ECO:0000313" key="2">
    <source>
        <dbReference type="EMBL" id="MDC8783818.1"/>
    </source>
</evidence>
<proteinExistence type="predicted"/>
<dbReference type="SUPFAM" id="SSF56801">
    <property type="entry name" value="Acetyl-CoA synthetase-like"/>
    <property type="match status" value="1"/>
</dbReference>
<dbReference type="PANTHER" id="PTHR24096">
    <property type="entry name" value="LONG-CHAIN-FATTY-ACID--COA LIGASE"/>
    <property type="match status" value="1"/>
</dbReference>
<evidence type="ECO:0000259" key="1">
    <source>
        <dbReference type="Pfam" id="PF00501"/>
    </source>
</evidence>
<dbReference type="InterPro" id="IPR000873">
    <property type="entry name" value="AMP-dep_synth/lig_dom"/>
</dbReference>
<evidence type="ECO:0000313" key="3">
    <source>
        <dbReference type="Proteomes" id="UP001219862"/>
    </source>
</evidence>